<dbReference type="Pfam" id="PF13465">
    <property type="entry name" value="zf-H2C2_2"/>
    <property type="match status" value="1"/>
</dbReference>
<dbReference type="FunFam" id="3.30.160.60:FF:000557">
    <property type="entry name" value="zinc finger and SCAN domain-containing protein 29"/>
    <property type="match status" value="1"/>
</dbReference>
<dbReference type="FunFam" id="3.30.160.60:FF:002104">
    <property type="entry name" value="Si:ch211-266d19.4"/>
    <property type="match status" value="1"/>
</dbReference>
<accession>A0AAJ7T5F9</accession>
<dbReference type="AlphaFoldDB" id="A0AAJ7T5F9"/>
<dbReference type="Proteomes" id="UP001318040">
    <property type="component" value="Chromosome 1"/>
</dbReference>
<dbReference type="InterPro" id="IPR013087">
    <property type="entry name" value="Znf_C2H2_type"/>
</dbReference>
<feature type="compositionally biased region" description="Polar residues" evidence="6">
    <location>
        <begin position="92"/>
        <end position="103"/>
    </location>
</feature>
<evidence type="ECO:0000313" key="8">
    <source>
        <dbReference type="Proteomes" id="UP001318040"/>
    </source>
</evidence>
<feature type="domain" description="C2H2-type" evidence="7">
    <location>
        <begin position="195"/>
        <end position="222"/>
    </location>
</feature>
<sequence>MEPFPDAVTDFTNPVLIPQPSQCNSEAQATNEQLGEHHLADHPGILIQNVTSLPASGTTAAFTQPYPWPQQEAAETYGEETAAKKKSHPPKQQRSFASSNRKTNPGIHRERAASVGKNGPYVLKRPKADMLEGTKEKPYQCELCGWSYSHTSNLKRHLRTHTGERPYRCNVCGKTFSQSCHMRSHKRTHTGERPYRCDVCGKTFTRSTMLRFHQCADVEHFP</sequence>
<dbReference type="Pfam" id="PF00096">
    <property type="entry name" value="zf-C2H2"/>
    <property type="match status" value="1"/>
</dbReference>
<evidence type="ECO:0000256" key="2">
    <source>
        <dbReference type="ARBA" id="ARBA00022737"/>
    </source>
</evidence>
<dbReference type="FunFam" id="3.30.160.60:FF:002343">
    <property type="entry name" value="Zinc finger protein 33A"/>
    <property type="match status" value="1"/>
</dbReference>
<dbReference type="PANTHER" id="PTHR23235">
    <property type="entry name" value="KRUEPPEL-LIKE TRANSCRIPTION FACTOR"/>
    <property type="match status" value="1"/>
</dbReference>
<dbReference type="GO" id="GO:0000978">
    <property type="term" value="F:RNA polymerase II cis-regulatory region sequence-specific DNA binding"/>
    <property type="evidence" value="ECO:0007669"/>
    <property type="project" value="TreeGrafter"/>
</dbReference>
<feature type="domain" description="C2H2-type" evidence="7">
    <location>
        <begin position="139"/>
        <end position="166"/>
    </location>
</feature>
<keyword evidence="8" id="KW-1185">Reference proteome</keyword>
<dbReference type="InterPro" id="IPR036236">
    <property type="entry name" value="Znf_C2H2_sf"/>
</dbReference>
<evidence type="ECO:0000256" key="6">
    <source>
        <dbReference type="SAM" id="MobiDB-lite"/>
    </source>
</evidence>
<keyword evidence="1" id="KW-0479">Metal-binding</keyword>
<dbReference type="PROSITE" id="PS50157">
    <property type="entry name" value="ZINC_FINGER_C2H2_2"/>
    <property type="match status" value="3"/>
</dbReference>
<evidence type="ECO:0000256" key="5">
    <source>
        <dbReference type="PROSITE-ProRule" id="PRU00042"/>
    </source>
</evidence>
<name>A0AAJ7T5F9_PETMA</name>
<keyword evidence="2" id="KW-0677">Repeat</keyword>
<evidence type="ECO:0000259" key="7">
    <source>
        <dbReference type="PROSITE" id="PS50157"/>
    </source>
</evidence>
<feature type="region of interest" description="Disordered" evidence="6">
    <location>
        <begin position="73"/>
        <end position="121"/>
    </location>
</feature>
<dbReference type="GO" id="GO:0000981">
    <property type="term" value="F:DNA-binding transcription factor activity, RNA polymerase II-specific"/>
    <property type="evidence" value="ECO:0007669"/>
    <property type="project" value="TreeGrafter"/>
</dbReference>
<evidence type="ECO:0000256" key="3">
    <source>
        <dbReference type="ARBA" id="ARBA00022771"/>
    </source>
</evidence>
<organism evidence="8 9">
    <name type="scientific">Petromyzon marinus</name>
    <name type="common">Sea lamprey</name>
    <dbReference type="NCBI Taxonomy" id="7757"/>
    <lineage>
        <taxon>Eukaryota</taxon>
        <taxon>Metazoa</taxon>
        <taxon>Chordata</taxon>
        <taxon>Craniata</taxon>
        <taxon>Vertebrata</taxon>
        <taxon>Cyclostomata</taxon>
        <taxon>Hyperoartia</taxon>
        <taxon>Petromyzontiformes</taxon>
        <taxon>Petromyzontidae</taxon>
        <taxon>Petromyzon</taxon>
    </lineage>
</organism>
<dbReference type="Gene3D" id="3.30.160.60">
    <property type="entry name" value="Classic Zinc Finger"/>
    <property type="match status" value="3"/>
</dbReference>
<dbReference type="KEGG" id="pmrn:116943089"/>
<dbReference type="PROSITE" id="PS00028">
    <property type="entry name" value="ZINC_FINGER_C2H2_1"/>
    <property type="match status" value="2"/>
</dbReference>
<evidence type="ECO:0000256" key="4">
    <source>
        <dbReference type="ARBA" id="ARBA00022833"/>
    </source>
</evidence>
<dbReference type="SMART" id="SM00355">
    <property type="entry name" value="ZnF_C2H2"/>
    <property type="match status" value="3"/>
</dbReference>
<keyword evidence="4" id="KW-0862">Zinc</keyword>
<dbReference type="SUPFAM" id="SSF57667">
    <property type="entry name" value="beta-beta-alpha zinc fingers"/>
    <property type="match status" value="2"/>
</dbReference>
<dbReference type="RefSeq" id="XP_032811587.1">
    <property type="nucleotide sequence ID" value="XM_032955696.1"/>
</dbReference>
<gene>
    <name evidence="9" type="primary">LOC116943089</name>
</gene>
<evidence type="ECO:0000256" key="1">
    <source>
        <dbReference type="ARBA" id="ARBA00022723"/>
    </source>
</evidence>
<keyword evidence="3 5" id="KW-0863">Zinc-finger</keyword>
<evidence type="ECO:0000313" key="9">
    <source>
        <dbReference type="RefSeq" id="XP_032811587.1"/>
    </source>
</evidence>
<feature type="domain" description="C2H2-type" evidence="7">
    <location>
        <begin position="167"/>
        <end position="194"/>
    </location>
</feature>
<reference evidence="9" key="1">
    <citation type="submission" date="2025-08" db="UniProtKB">
        <authorList>
            <consortium name="RefSeq"/>
        </authorList>
    </citation>
    <scope>IDENTIFICATION</scope>
    <source>
        <tissue evidence="9">Sperm</tissue>
    </source>
</reference>
<protein>
    <submittedName>
        <fullName evidence="9">Zinc finger protein 263-like</fullName>
    </submittedName>
</protein>
<proteinExistence type="predicted"/>
<dbReference type="PANTHER" id="PTHR23235:SF120">
    <property type="entry name" value="KRUPPEL-LIKE FACTOR 15"/>
    <property type="match status" value="1"/>
</dbReference>
<dbReference type="GO" id="GO:0008270">
    <property type="term" value="F:zinc ion binding"/>
    <property type="evidence" value="ECO:0007669"/>
    <property type="project" value="UniProtKB-KW"/>
</dbReference>